<feature type="signal peptide" evidence="2">
    <location>
        <begin position="1"/>
        <end position="18"/>
    </location>
</feature>
<organism evidence="4 5">
    <name type="scientific">Shewanella piezotolerans (strain WP3 / JCM 13877)</name>
    <dbReference type="NCBI Taxonomy" id="225849"/>
    <lineage>
        <taxon>Bacteria</taxon>
        <taxon>Pseudomonadati</taxon>
        <taxon>Pseudomonadota</taxon>
        <taxon>Gammaproteobacteria</taxon>
        <taxon>Alteromonadales</taxon>
        <taxon>Shewanellaceae</taxon>
        <taxon>Shewanella</taxon>
    </lineage>
</organism>
<dbReference type="InterPro" id="IPR027385">
    <property type="entry name" value="Beta-barrel_OMP"/>
</dbReference>
<dbReference type="EMBL" id="CP000472">
    <property type="protein sequence ID" value="ACJ27952.1"/>
    <property type="molecule type" value="Genomic_DNA"/>
</dbReference>
<protein>
    <submittedName>
        <fullName evidence="4">OmpA-like transmembrane domain protein</fullName>
    </submittedName>
</protein>
<dbReference type="eggNOG" id="COG3637">
    <property type="taxonomic scope" value="Bacteria"/>
</dbReference>
<dbReference type="STRING" id="225849.swp_1155"/>
<dbReference type="Gene3D" id="2.40.160.20">
    <property type="match status" value="1"/>
</dbReference>
<evidence type="ECO:0000313" key="5">
    <source>
        <dbReference type="Proteomes" id="UP000000753"/>
    </source>
</evidence>
<evidence type="ECO:0000313" key="4">
    <source>
        <dbReference type="EMBL" id="ACJ27952.1"/>
    </source>
</evidence>
<evidence type="ECO:0000256" key="1">
    <source>
        <dbReference type="ARBA" id="ARBA00022729"/>
    </source>
</evidence>
<feature type="domain" description="Outer membrane protein beta-barrel" evidence="3">
    <location>
        <begin position="6"/>
        <end position="187"/>
    </location>
</feature>
<evidence type="ECO:0000256" key="2">
    <source>
        <dbReference type="SAM" id="SignalP"/>
    </source>
</evidence>
<keyword evidence="1 2" id="KW-0732">Signal</keyword>
<gene>
    <name evidence="4" type="ordered locus">swp_1155</name>
</gene>
<proteinExistence type="predicted"/>
<sequence length="187" mass="20758">MRILTFVVAGLLSCGAMAAQGEHVVGGSVGYGFNDFDGLADDDSGDGDNFVYDLYYRYMWHDNFGVEAGYFAGDAGIASAFTSIFTGIKNVEYSGFRATLYGQYMLSERNRLYAKLGVSANELSYEQGRPFSSGEFTNESESDQDLYTAVGWEVRFHSGFGMNIEYQYIPVQQLTAQNLNFGISYQF</sequence>
<reference evidence="4 5" key="1">
    <citation type="journal article" date="2008" name="PLoS ONE">
        <title>Environmental adaptation: genomic analysis of the piezotolerant and psychrotolerant deep-sea iron reducing bacterium Shewanella piezotolerans WP3.</title>
        <authorList>
            <person name="Wang F."/>
            <person name="Wang J."/>
            <person name="Jian H."/>
            <person name="Zhang B."/>
            <person name="Li S."/>
            <person name="Wang F."/>
            <person name="Zeng X."/>
            <person name="Gao L."/>
            <person name="Bartlett D.H."/>
            <person name="Yu J."/>
            <person name="Hu S."/>
            <person name="Xiao X."/>
        </authorList>
    </citation>
    <scope>NUCLEOTIDE SEQUENCE [LARGE SCALE GENOMIC DNA]</scope>
    <source>
        <strain evidence="5">WP3 / JCM 13877</strain>
    </source>
</reference>
<dbReference type="Pfam" id="PF13505">
    <property type="entry name" value="OMP_b-brl"/>
    <property type="match status" value="1"/>
</dbReference>
<feature type="chain" id="PRO_5002869636" evidence="2">
    <location>
        <begin position="19"/>
        <end position="187"/>
    </location>
</feature>
<accession>B8CKB3</accession>
<dbReference type="HOGENOM" id="CLU_124465_0_0_6"/>
<dbReference type="AlphaFoldDB" id="B8CKB3"/>
<dbReference type="RefSeq" id="WP_020911330.1">
    <property type="nucleotide sequence ID" value="NC_011566.1"/>
</dbReference>
<dbReference type="OrthoDB" id="5823352at2"/>
<dbReference type="KEGG" id="swp:swp_1155"/>
<name>B8CKB3_SHEPW</name>
<evidence type="ECO:0000259" key="3">
    <source>
        <dbReference type="Pfam" id="PF13505"/>
    </source>
</evidence>
<dbReference type="InterPro" id="IPR011250">
    <property type="entry name" value="OMP/PagP_B-barrel"/>
</dbReference>
<dbReference type="SUPFAM" id="SSF56925">
    <property type="entry name" value="OMPA-like"/>
    <property type="match status" value="1"/>
</dbReference>
<dbReference type="Proteomes" id="UP000000753">
    <property type="component" value="Chromosome"/>
</dbReference>
<keyword evidence="5" id="KW-1185">Reference proteome</keyword>